<dbReference type="GO" id="GO:0015031">
    <property type="term" value="P:protein transport"/>
    <property type="evidence" value="ECO:0007669"/>
    <property type="project" value="UniProtKB-ARBA"/>
</dbReference>
<sequence length="320" mass="38057">MKMYMFLLAVLILAVTICSTIPTNEQKQRVYDQPLSDEDHNDGEHNTKYDHDAFLGQDEAKTFDQLTPDESKSRLAIIVQKIDTDKDGEVTHEEIKNWIQFIQRRYIISDTERIWLDHDVDDNNRLSWTNYMKRTYGYSEEPVEGSPTFDYKRMIDRDKRRWDKANVNQQETITKEEFQNFLHPEEADHMKEIIVAETLEDIDKDGDGYISEEEYIVDLWPRNTEDEEQGEPDWVNSEREQFREYRDKNKDGKMDNDEVMDWIIPPDFDHSEAEARHLIFESDENKDGKLTKEEILDRYDLFVGSQATDFGEALTKHDEF</sequence>
<name>A0A0B7A6Z7_9EUPU</name>
<dbReference type="FunFam" id="1.10.238.10:FF:000090">
    <property type="entry name" value="calumenin isoform X2"/>
    <property type="match status" value="1"/>
</dbReference>
<reference evidence="14" key="1">
    <citation type="submission" date="2014-12" db="EMBL/GenBank/DDBJ databases">
        <title>Insight into the proteome of Arion vulgaris.</title>
        <authorList>
            <person name="Aradska J."/>
            <person name="Bulat T."/>
            <person name="Smidak R."/>
            <person name="Sarate P."/>
            <person name="Gangsoo J."/>
            <person name="Sialana F."/>
            <person name="Bilban M."/>
            <person name="Lubec G."/>
        </authorList>
    </citation>
    <scope>NUCLEOTIDE SEQUENCE</scope>
    <source>
        <tissue evidence="14">Skin</tissue>
    </source>
</reference>
<evidence type="ECO:0000259" key="13">
    <source>
        <dbReference type="PROSITE" id="PS50222"/>
    </source>
</evidence>
<accession>A0A0B7A6Z7</accession>
<feature type="signal peptide" evidence="12">
    <location>
        <begin position="1"/>
        <end position="20"/>
    </location>
</feature>
<evidence type="ECO:0000256" key="7">
    <source>
        <dbReference type="ARBA" id="ARBA00023180"/>
    </source>
</evidence>
<feature type="chain" id="PRO_5002124091" description="Reticulocalbin-3" evidence="12">
    <location>
        <begin position="21"/>
        <end position="320"/>
    </location>
</feature>
<evidence type="ECO:0000256" key="9">
    <source>
        <dbReference type="ARBA" id="ARBA00056975"/>
    </source>
</evidence>
<dbReference type="InterPro" id="IPR002048">
    <property type="entry name" value="EF_hand_dom"/>
</dbReference>
<gene>
    <name evidence="14" type="primary">ORF99913</name>
</gene>
<evidence type="ECO:0000256" key="4">
    <source>
        <dbReference type="ARBA" id="ARBA00022737"/>
    </source>
</evidence>
<dbReference type="PANTHER" id="PTHR10827">
    <property type="entry name" value="RETICULOCALBIN"/>
    <property type="match status" value="1"/>
</dbReference>
<evidence type="ECO:0000256" key="2">
    <source>
        <dbReference type="ARBA" id="ARBA00022723"/>
    </source>
</evidence>
<dbReference type="SUPFAM" id="SSF47473">
    <property type="entry name" value="EF-hand"/>
    <property type="match status" value="2"/>
</dbReference>
<dbReference type="SMART" id="SM00054">
    <property type="entry name" value="EFh"/>
    <property type="match status" value="3"/>
</dbReference>
<dbReference type="Pfam" id="PF13202">
    <property type="entry name" value="EF-hand_5"/>
    <property type="match status" value="1"/>
</dbReference>
<dbReference type="PANTHER" id="PTHR10827:SF52">
    <property type="entry name" value="IP16409P"/>
    <property type="match status" value="1"/>
</dbReference>
<evidence type="ECO:0000256" key="11">
    <source>
        <dbReference type="ARBA" id="ARBA00072696"/>
    </source>
</evidence>
<keyword evidence="5" id="KW-0256">Endoplasmic reticulum</keyword>
<comment type="function">
    <text evidence="9">Probable molecular chaperone assisting protein biosynthesis and transport in the endoplasmic reticulum. Required for the proper biosynthesis and transport of pulmonary surfactant-associated protein A/SP-A, pulmonary surfactant-associated protein D/SP-D and the lipid transporter ABCA3. By regulating both the proper expression and the degradation through the endoplasmic reticulum-associated protein degradation pathway of these proteins plays a crucial role in pulmonary surfactant homeostasis. Has an anti-fibrotic activity by negatively regulating the secretion of type I and type III collagens. This calcium-binding protein also transiently associates with immature PCSK6 and regulates its secretion.</text>
</comment>
<organism evidence="14">
    <name type="scientific">Arion vulgaris</name>
    <dbReference type="NCBI Taxonomy" id="1028688"/>
    <lineage>
        <taxon>Eukaryota</taxon>
        <taxon>Metazoa</taxon>
        <taxon>Spiralia</taxon>
        <taxon>Lophotrochozoa</taxon>
        <taxon>Mollusca</taxon>
        <taxon>Gastropoda</taxon>
        <taxon>Heterobranchia</taxon>
        <taxon>Euthyneura</taxon>
        <taxon>Panpulmonata</taxon>
        <taxon>Eupulmonata</taxon>
        <taxon>Stylommatophora</taxon>
        <taxon>Helicina</taxon>
        <taxon>Arionoidea</taxon>
        <taxon>Arionidae</taxon>
        <taxon>Arion</taxon>
    </lineage>
</organism>
<proteinExistence type="predicted"/>
<evidence type="ECO:0000313" key="14">
    <source>
        <dbReference type="EMBL" id="CEK76422.1"/>
    </source>
</evidence>
<evidence type="ECO:0000256" key="8">
    <source>
        <dbReference type="ARBA" id="ARBA00023186"/>
    </source>
</evidence>
<keyword evidence="8" id="KW-0143">Chaperone</keyword>
<dbReference type="Gene3D" id="1.10.238.10">
    <property type="entry name" value="EF-hand"/>
    <property type="match status" value="2"/>
</dbReference>
<keyword evidence="2" id="KW-0479">Metal-binding</keyword>
<protein>
    <recommendedName>
        <fullName evidence="11">Reticulocalbin-3</fullName>
    </recommendedName>
</protein>
<feature type="domain" description="EF-hand" evidence="13">
    <location>
        <begin position="190"/>
        <end position="225"/>
    </location>
</feature>
<feature type="domain" description="EF-hand" evidence="13">
    <location>
        <begin position="270"/>
        <end position="305"/>
    </location>
</feature>
<feature type="domain" description="EF-hand" evidence="13">
    <location>
        <begin position="70"/>
        <end position="105"/>
    </location>
</feature>
<dbReference type="Pfam" id="PF13499">
    <property type="entry name" value="EF-hand_7"/>
    <property type="match status" value="1"/>
</dbReference>
<evidence type="ECO:0000256" key="1">
    <source>
        <dbReference type="ARBA" id="ARBA00004319"/>
    </source>
</evidence>
<dbReference type="CDD" id="cd16226">
    <property type="entry name" value="EFh_CREC_Calumenin_like"/>
    <property type="match status" value="1"/>
</dbReference>
<dbReference type="EMBL" id="HACG01029557">
    <property type="protein sequence ID" value="CEK76422.1"/>
    <property type="molecule type" value="Transcribed_RNA"/>
</dbReference>
<dbReference type="InterPro" id="IPR018247">
    <property type="entry name" value="EF_Hand_1_Ca_BS"/>
</dbReference>
<evidence type="ECO:0000256" key="3">
    <source>
        <dbReference type="ARBA" id="ARBA00022729"/>
    </source>
</evidence>
<evidence type="ECO:0000256" key="12">
    <source>
        <dbReference type="SAM" id="SignalP"/>
    </source>
</evidence>
<comment type="subunit">
    <text evidence="10">Interacts with PCSK6 (immature form including the propeptide); probably involved in the maturation and the secretion of PCSK6.</text>
</comment>
<keyword evidence="6" id="KW-0106">Calcium</keyword>
<dbReference type="FunFam" id="1.10.238.10:FF:000104">
    <property type="entry name" value="calumenin isoform X1"/>
    <property type="match status" value="1"/>
</dbReference>
<dbReference type="GO" id="GO:0005509">
    <property type="term" value="F:calcium ion binding"/>
    <property type="evidence" value="ECO:0007669"/>
    <property type="project" value="InterPro"/>
</dbReference>
<dbReference type="GO" id="GO:0005788">
    <property type="term" value="C:endoplasmic reticulum lumen"/>
    <property type="evidence" value="ECO:0007669"/>
    <property type="project" value="UniProtKB-SubCell"/>
</dbReference>
<evidence type="ECO:0000256" key="5">
    <source>
        <dbReference type="ARBA" id="ARBA00022824"/>
    </source>
</evidence>
<comment type="subcellular location">
    <subcellularLocation>
        <location evidence="1">Endoplasmic reticulum lumen</location>
    </subcellularLocation>
</comment>
<keyword evidence="4" id="KW-0677">Repeat</keyword>
<keyword evidence="7" id="KW-0325">Glycoprotein</keyword>
<dbReference type="PROSITE" id="PS00018">
    <property type="entry name" value="EF_HAND_1"/>
    <property type="match status" value="4"/>
</dbReference>
<keyword evidence="3 12" id="KW-0732">Signal</keyword>
<evidence type="ECO:0000256" key="6">
    <source>
        <dbReference type="ARBA" id="ARBA00022837"/>
    </source>
</evidence>
<dbReference type="PROSITE" id="PS50222">
    <property type="entry name" value="EF_HAND_2"/>
    <property type="match status" value="3"/>
</dbReference>
<dbReference type="AlphaFoldDB" id="A0A0B7A6Z7"/>
<dbReference type="InterPro" id="IPR011992">
    <property type="entry name" value="EF-hand-dom_pair"/>
</dbReference>
<evidence type="ECO:0000256" key="10">
    <source>
        <dbReference type="ARBA" id="ARBA00063143"/>
    </source>
</evidence>